<dbReference type="AlphaFoldDB" id="A0A0N9W209"/>
<evidence type="ECO:0000313" key="4">
    <source>
        <dbReference type="Proteomes" id="UP000064939"/>
    </source>
</evidence>
<accession>A0A0N9W209</accession>
<dbReference type="EMBL" id="CP012808">
    <property type="protein sequence ID" value="ALH96740.1"/>
    <property type="molecule type" value="Genomic_DNA"/>
</dbReference>
<evidence type="ECO:0000313" key="3">
    <source>
        <dbReference type="EMBL" id="ALH96740.1"/>
    </source>
</evidence>
<dbReference type="InterPro" id="IPR003736">
    <property type="entry name" value="PAAI_dom"/>
</dbReference>
<protein>
    <recommendedName>
        <fullName evidence="2">Thioesterase domain-containing protein</fullName>
    </recommendedName>
</protein>
<dbReference type="Gene3D" id="3.10.129.10">
    <property type="entry name" value="Hotdog Thioesterase"/>
    <property type="match status" value="1"/>
</dbReference>
<dbReference type="CDD" id="cd03443">
    <property type="entry name" value="PaaI_thioesterase"/>
    <property type="match status" value="1"/>
</dbReference>
<dbReference type="Proteomes" id="UP000064939">
    <property type="component" value="Chromosome"/>
</dbReference>
<reference evidence="3 4" key="1">
    <citation type="journal article" date="2015" name="Int. J. Syst. Evol. Microbiol.">
        <title>Acinetobacter equi sp. nov. isolated from horse faeces.</title>
        <authorList>
            <person name="Poppel M.T."/>
            <person name="Skiebe E."/>
            <person name="Laue M."/>
            <person name="Bergmann H."/>
            <person name="Ebersberger I."/>
            <person name="Garn T."/>
            <person name="Fruth A."/>
            <person name="Baumgardt S."/>
            <person name="Busse H.J."/>
            <person name="Wilharm G."/>
        </authorList>
    </citation>
    <scope>NUCLEOTIDE SEQUENCE [LARGE SCALE GENOMIC DNA]</scope>
    <source>
        <strain evidence="3 4">114</strain>
    </source>
</reference>
<dbReference type="Pfam" id="PF03061">
    <property type="entry name" value="4HBT"/>
    <property type="match status" value="1"/>
</dbReference>
<keyword evidence="1" id="KW-0378">Hydrolase</keyword>
<organism evidence="3 4">
    <name type="scientific">Acinetobacter equi</name>
    <dbReference type="NCBI Taxonomy" id="1324350"/>
    <lineage>
        <taxon>Bacteria</taxon>
        <taxon>Pseudomonadati</taxon>
        <taxon>Pseudomonadota</taxon>
        <taxon>Gammaproteobacteria</taxon>
        <taxon>Moraxellales</taxon>
        <taxon>Moraxellaceae</taxon>
        <taxon>Acinetobacter</taxon>
    </lineage>
</organism>
<dbReference type="STRING" id="1324350.AOY20_12330"/>
<dbReference type="PANTHER" id="PTHR43240">
    <property type="entry name" value="1,4-DIHYDROXY-2-NAPHTHOYL-COA THIOESTERASE 1"/>
    <property type="match status" value="1"/>
</dbReference>
<evidence type="ECO:0000259" key="2">
    <source>
        <dbReference type="Pfam" id="PF03061"/>
    </source>
</evidence>
<proteinExistence type="predicted"/>
<keyword evidence="4" id="KW-1185">Reference proteome</keyword>
<dbReference type="SUPFAM" id="SSF54637">
    <property type="entry name" value="Thioesterase/thiol ester dehydrase-isomerase"/>
    <property type="match status" value="1"/>
</dbReference>
<dbReference type="NCBIfam" id="TIGR00369">
    <property type="entry name" value="unchar_dom_1"/>
    <property type="match status" value="1"/>
</dbReference>
<dbReference type="KEGG" id="aei:AOY20_12330"/>
<dbReference type="InterPro" id="IPR029069">
    <property type="entry name" value="HotDog_dom_sf"/>
</dbReference>
<name>A0A0N9W209_9GAMM</name>
<sequence length="126" mass="13730">MLDDLKPPAIHTHLGGQILKFDETEIKLSLEYQAKPEFANPMGHLQGGMLCAMLDDAMGLFALLSYEGKASATVSLNIAFLRPCALEKVNVEVYFIRQGKKISNIESIAYQNGKAVGKATAVFTLV</sequence>
<dbReference type="InterPro" id="IPR006683">
    <property type="entry name" value="Thioestr_dom"/>
</dbReference>
<gene>
    <name evidence="3" type="ORF">AOY20_12330</name>
</gene>
<evidence type="ECO:0000256" key="1">
    <source>
        <dbReference type="ARBA" id="ARBA00022801"/>
    </source>
</evidence>
<feature type="domain" description="Thioesterase" evidence="2">
    <location>
        <begin position="42"/>
        <end position="108"/>
    </location>
</feature>
<dbReference type="GO" id="GO:0016289">
    <property type="term" value="F:acyl-CoA hydrolase activity"/>
    <property type="evidence" value="ECO:0007669"/>
    <property type="project" value="UniProtKB-ARBA"/>
</dbReference>